<dbReference type="PaxDb" id="67767-A0A0J7KYV3"/>
<proteinExistence type="predicted"/>
<name>A0A0J7KYV3_LASNI</name>
<keyword evidence="2" id="KW-1185">Reference proteome</keyword>
<keyword evidence="1" id="KW-0645">Protease</keyword>
<sequence>MGNEVIEEIIVCLDAAFKSIAINADLAPLINTTVPDSRANAANKPRTVSPINSQRNYLILLFPRKRDTRGDLALLRGSGALQMILRSPSMSIPGRIQDYGEFGDL</sequence>
<organism evidence="1 2">
    <name type="scientific">Lasius niger</name>
    <name type="common">Black garden ant</name>
    <dbReference type="NCBI Taxonomy" id="67767"/>
    <lineage>
        <taxon>Eukaryota</taxon>
        <taxon>Metazoa</taxon>
        <taxon>Ecdysozoa</taxon>
        <taxon>Arthropoda</taxon>
        <taxon>Hexapoda</taxon>
        <taxon>Insecta</taxon>
        <taxon>Pterygota</taxon>
        <taxon>Neoptera</taxon>
        <taxon>Endopterygota</taxon>
        <taxon>Hymenoptera</taxon>
        <taxon>Apocrita</taxon>
        <taxon>Aculeata</taxon>
        <taxon>Formicoidea</taxon>
        <taxon>Formicidae</taxon>
        <taxon>Formicinae</taxon>
        <taxon>Lasius</taxon>
        <taxon>Lasius</taxon>
    </lineage>
</organism>
<dbReference type="Proteomes" id="UP000036403">
    <property type="component" value="Unassembled WGS sequence"/>
</dbReference>
<evidence type="ECO:0000313" key="2">
    <source>
        <dbReference type="Proteomes" id="UP000036403"/>
    </source>
</evidence>
<feature type="non-terminal residue" evidence="1">
    <location>
        <position position="105"/>
    </location>
</feature>
<protein>
    <submittedName>
        <fullName evidence="1">Zinc metalloprotease</fullName>
    </submittedName>
</protein>
<evidence type="ECO:0000313" key="1">
    <source>
        <dbReference type="EMBL" id="KMQ95526.1"/>
    </source>
</evidence>
<accession>A0A0J7KYV3</accession>
<dbReference type="GO" id="GO:0006508">
    <property type="term" value="P:proteolysis"/>
    <property type="evidence" value="ECO:0007669"/>
    <property type="project" value="UniProtKB-KW"/>
</dbReference>
<keyword evidence="1" id="KW-0378">Hydrolase</keyword>
<dbReference type="EMBL" id="LBMM01001923">
    <property type="protein sequence ID" value="KMQ95526.1"/>
    <property type="molecule type" value="Genomic_DNA"/>
</dbReference>
<comment type="caution">
    <text evidence="1">The sequence shown here is derived from an EMBL/GenBank/DDBJ whole genome shotgun (WGS) entry which is preliminary data.</text>
</comment>
<dbReference type="GO" id="GO:0008237">
    <property type="term" value="F:metallopeptidase activity"/>
    <property type="evidence" value="ECO:0007669"/>
    <property type="project" value="UniProtKB-KW"/>
</dbReference>
<gene>
    <name evidence="1" type="ORF">RF55_4249</name>
</gene>
<reference evidence="1 2" key="1">
    <citation type="submission" date="2015-04" db="EMBL/GenBank/DDBJ databases">
        <title>Lasius niger genome sequencing.</title>
        <authorList>
            <person name="Konorov E.A."/>
            <person name="Nikitin M.A."/>
            <person name="Kirill M.V."/>
            <person name="Chang P."/>
        </authorList>
    </citation>
    <scope>NUCLEOTIDE SEQUENCE [LARGE SCALE GENOMIC DNA]</scope>
    <source>
        <tissue evidence="1">Whole</tissue>
    </source>
</reference>
<dbReference type="AlphaFoldDB" id="A0A0J7KYV3"/>
<keyword evidence="1" id="KW-0482">Metalloprotease</keyword>